<feature type="transmembrane region" description="Helical" evidence="3">
    <location>
        <begin position="457"/>
        <end position="476"/>
    </location>
</feature>
<comment type="caution">
    <text evidence="4">The sequence shown here is derived from an EMBL/GenBank/DDBJ whole genome shotgun (WGS) entry which is preliminary data.</text>
</comment>
<sequence length="498" mass="55287">MKKQLTYRWLASLLAGIVIAAGIASFPVRASAELPYRTYTSDDKGKLVDVQAAYVPDTYLYVFLEGDIPGWAADAPPTLNQPDDLFLDQRNHLYIADTGNNRIIELGADRQPVRVYGTEEGEGSLSAPRGIFVTEDGMLYVADSKNMRIAVFDQGGRFIKQYNKPETDFLPESFLFEPIKLVVDKRGFIYVATHNGYQGLLLLDDIGVFQGFYGANRTERTFTETLKRMFYTEQQLSKEIMKIPGSVSNVTLGPDGFLYTTSVSVKQGQVKKLDFFGRDMLGERIASLAIDTMNLDVAVGQTGSMSVLDAGMGEIRQYNALGELLFVFSSKDNGYNKVGLLKQPAAIAIEPSGTLNVLEKTLGVIQRFRPTEFAGLVHEANEKFMAGEYESSAGPWKEVLHLNTKFNMAQLGLAKASFKQRDWEQARYHYRSAGDKVGYSDSFWYVRLEWMNANASGLLTTASALLALGLAGRFIWIRRKEGRKRDAGGDSIETGAGK</sequence>
<dbReference type="Gene3D" id="2.120.10.30">
    <property type="entry name" value="TolB, C-terminal domain"/>
    <property type="match status" value="1"/>
</dbReference>
<dbReference type="Pfam" id="PF01436">
    <property type="entry name" value="NHL"/>
    <property type="match status" value="1"/>
</dbReference>
<dbReference type="InterPro" id="IPR011042">
    <property type="entry name" value="6-blade_b-propeller_TolB-like"/>
</dbReference>
<keyword evidence="3" id="KW-0812">Transmembrane</keyword>
<keyword evidence="3" id="KW-1133">Transmembrane helix</keyword>
<dbReference type="EMBL" id="JBHLVF010000037">
    <property type="protein sequence ID" value="MFC0393965.1"/>
    <property type="molecule type" value="Genomic_DNA"/>
</dbReference>
<accession>A0ABV6JDI7</accession>
<name>A0ABV6JDI7_9BACL</name>
<dbReference type="InterPro" id="IPR001258">
    <property type="entry name" value="NHL_repeat"/>
</dbReference>
<dbReference type="InterPro" id="IPR050952">
    <property type="entry name" value="TRIM-NHL_E3_ligases"/>
</dbReference>
<dbReference type="Proteomes" id="UP001589818">
    <property type="component" value="Unassembled WGS sequence"/>
</dbReference>
<organism evidence="4 5">
    <name type="scientific">Paenibacillus mendelii</name>
    <dbReference type="NCBI Taxonomy" id="206163"/>
    <lineage>
        <taxon>Bacteria</taxon>
        <taxon>Bacillati</taxon>
        <taxon>Bacillota</taxon>
        <taxon>Bacilli</taxon>
        <taxon>Bacillales</taxon>
        <taxon>Paenibacillaceae</taxon>
        <taxon>Paenibacillus</taxon>
    </lineage>
</organism>
<dbReference type="PANTHER" id="PTHR24104">
    <property type="entry name" value="E3 UBIQUITIN-PROTEIN LIGASE NHLRC1-RELATED"/>
    <property type="match status" value="1"/>
</dbReference>
<evidence type="ECO:0000256" key="1">
    <source>
        <dbReference type="ARBA" id="ARBA00022737"/>
    </source>
</evidence>
<evidence type="ECO:0000313" key="4">
    <source>
        <dbReference type="EMBL" id="MFC0393965.1"/>
    </source>
</evidence>
<evidence type="ECO:0000313" key="5">
    <source>
        <dbReference type="Proteomes" id="UP001589818"/>
    </source>
</evidence>
<reference evidence="4 5" key="1">
    <citation type="submission" date="2024-09" db="EMBL/GenBank/DDBJ databases">
        <authorList>
            <person name="Sun Q."/>
            <person name="Mori K."/>
        </authorList>
    </citation>
    <scope>NUCLEOTIDE SEQUENCE [LARGE SCALE GENOMIC DNA]</scope>
    <source>
        <strain evidence="4 5">CCM 4839</strain>
    </source>
</reference>
<keyword evidence="5" id="KW-1185">Reference proteome</keyword>
<keyword evidence="1" id="KW-0677">Repeat</keyword>
<dbReference type="SUPFAM" id="SSF101898">
    <property type="entry name" value="NHL repeat"/>
    <property type="match status" value="1"/>
</dbReference>
<evidence type="ECO:0000256" key="2">
    <source>
        <dbReference type="PROSITE-ProRule" id="PRU00504"/>
    </source>
</evidence>
<feature type="repeat" description="NHL" evidence="2">
    <location>
        <begin position="113"/>
        <end position="155"/>
    </location>
</feature>
<dbReference type="InterPro" id="IPR011990">
    <property type="entry name" value="TPR-like_helical_dom_sf"/>
</dbReference>
<dbReference type="Gene3D" id="1.25.40.10">
    <property type="entry name" value="Tetratricopeptide repeat domain"/>
    <property type="match status" value="1"/>
</dbReference>
<proteinExistence type="predicted"/>
<keyword evidence="3" id="KW-0472">Membrane</keyword>
<gene>
    <name evidence="4" type="ORF">ACFFJ8_21655</name>
</gene>
<dbReference type="RefSeq" id="WP_204822025.1">
    <property type="nucleotide sequence ID" value="NZ_JANHOF010000023.1"/>
</dbReference>
<dbReference type="PROSITE" id="PS51125">
    <property type="entry name" value="NHL"/>
    <property type="match status" value="1"/>
</dbReference>
<dbReference type="CDD" id="cd05819">
    <property type="entry name" value="NHL"/>
    <property type="match status" value="1"/>
</dbReference>
<evidence type="ECO:0000256" key="3">
    <source>
        <dbReference type="SAM" id="Phobius"/>
    </source>
</evidence>
<protein>
    <submittedName>
        <fullName evidence="4">NHL repeat-containing protein</fullName>
    </submittedName>
</protein>
<dbReference type="PANTHER" id="PTHR24104:SF25">
    <property type="entry name" value="PROTEIN LIN-41"/>
    <property type="match status" value="1"/>
</dbReference>